<gene>
    <name evidence="2" type="ORF">B1991_14295</name>
</gene>
<evidence type="ECO:0000313" key="2">
    <source>
        <dbReference type="EMBL" id="THD06111.1"/>
    </source>
</evidence>
<evidence type="ECO:0000313" key="3">
    <source>
        <dbReference type="Proteomes" id="UP000306317"/>
    </source>
</evidence>
<sequence>MQAALYGTPGDNPELAAFGEGLGRFVWRHPHFWRDGEAEGFGLVVLSGMHGKNADIARAYAARDVPVLVLDAAYFRDAPGYWQVSLGGLNRPPLFDCPPGRFDALGLAITPKGGNGKGPALIALQRADDASHGLSAMQVGVWAQSVGDGVIRPHPLDADVPPLADALAGAAVVHTLCSTIGIDALLAGVPAIADMPDNAAWGELSGPDLPSVADRRRLFSRLAYGQWTLDEMRSGECAAFVRDHLLPNVPMDMPEVGTDVPELGNEPKRRGRPRKVKA</sequence>
<organism evidence="2 3">
    <name type="scientific">Rhodanobacter lindaniclasticus</name>
    <dbReference type="NCBI Taxonomy" id="75310"/>
    <lineage>
        <taxon>Bacteria</taxon>
        <taxon>Pseudomonadati</taxon>
        <taxon>Pseudomonadota</taxon>
        <taxon>Gammaproteobacteria</taxon>
        <taxon>Lysobacterales</taxon>
        <taxon>Rhodanobacteraceae</taxon>
        <taxon>Rhodanobacter</taxon>
    </lineage>
</organism>
<name>A0A4V3USB6_9GAMM</name>
<proteinExistence type="predicted"/>
<accession>A0A4V3USB6</accession>
<keyword evidence="3" id="KW-1185">Reference proteome</keyword>
<dbReference type="RefSeq" id="WP_136259354.1">
    <property type="nucleotide sequence ID" value="NZ_MWIO01000045.1"/>
</dbReference>
<dbReference type="AlphaFoldDB" id="A0A4V3USB6"/>
<protein>
    <submittedName>
        <fullName evidence="2">Uncharacterized protein</fullName>
    </submittedName>
</protein>
<feature type="region of interest" description="Disordered" evidence="1">
    <location>
        <begin position="256"/>
        <end position="278"/>
    </location>
</feature>
<feature type="compositionally biased region" description="Basic residues" evidence="1">
    <location>
        <begin position="269"/>
        <end position="278"/>
    </location>
</feature>
<dbReference type="Proteomes" id="UP000306317">
    <property type="component" value="Unassembled WGS sequence"/>
</dbReference>
<dbReference type="EMBL" id="MWIO01000045">
    <property type="protein sequence ID" value="THD06111.1"/>
    <property type="molecule type" value="Genomic_DNA"/>
</dbReference>
<dbReference type="OrthoDB" id="6915332at2"/>
<evidence type="ECO:0000256" key="1">
    <source>
        <dbReference type="SAM" id="MobiDB-lite"/>
    </source>
</evidence>
<comment type="caution">
    <text evidence="2">The sequence shown here is derived from an EMBL/GenBank/DDBJ whole genome shotgun (WGS) entry which is preliminary data.</text>
</comment>
<reference evidence="2 3" key="1">
    <citation type="submission" date="2017-02" db="EMBL/GenBank/DDBJ databases">
        <title>Whole genome sequencing of Rhodanobacter lindaniclasticus DSM 17932.</title>
        <authorList>
            <person name="Kumar S."/>
            <person name="Patil P."/>
            <person name="Patil P.B."/>
        </authorList>
    </citation>
    <scope>NUCLEOTIDE SEQUENCE [LARGE SCALE GENOMIC DNA]</scope>
    <source>
        <strain evidence="2 3">DSM 17932</strain>
    </source>
</reference>